<dbReference type="OrthoDB" id="9768896at2"/>
<keyword evidence="3" id="KW-0057">Aromatic amino acid biosynthesis</keyword>
<keyword evidence="7" id="KW-1185">Reference proteome</keyword>
<organism evidence="6 7">
    <name type="scientific">Thiobacillus denitrificans</name>
    <dbReference type="NCBI Taxonomy" id="36861"/>
    <lineage>
        <taxon>Bacteria</taxon>
        <taxon>Pseudomonadati</taxon>
        <taxon>Pseudomonadota</taxon>
        <taxon>Betaproteobacteria</taxon>
        <taxon>Nitrosomonadales</taxon>
        <taxon>Thiobacillaceae</taxon>
        <taxon>Thiobacillus</taxon>
    </lineage>
</organism>
<keyword evidence="3" id="KW-0028">Amino-acid biosynthesis</keyword>
<gene>
    <name evidence="6" type="ORF">ABW22_06215</name>
</gene>
<dbReference type="InterPro" id="IPR017459">
    <property type="entry name" value="Glycosyl_Trfase_fam3_N_dom"/>
</dbReference>
<evidence type="ECO:0000256" key="1">
    <source>
        <dbReference type="ARBA" id="ARBA00022676"/>
    </source>
</evidence>
<name>A0A106BRF6_THIDE</name>
<dbReference type="PATRIC" id="fig|36861.3.peg.708"/>
<dbReference type="Pfam" id="PF02885">
    <property type="entry name" value="Glycos_trans_3N"/>
    <property type="match status" value="1"/>
</dbReference>
<dbReference type="Gene3D" id="3.40.1030.10">
    <property type="entry name" value="Nucleoside phosphorylase/phosphoribosyltransferase catalytic domain"/>
    <property type="match status" value="1"/>
</dbReference>
<dbReference type="InterPro" id="IPR035902">
    <property type="entry name" value="Nuc_phospho_transferase"/>
</dbReference>
<dbReference type="SUPFAM" id="SSF47648">
    <property type="entry name" value="Nucleoside phosphorylase/phosphoribosyltransferase N-terminal domain"/>
    <property type="match status" value="1"/>
</dbReference>
<comment type="caution">
    <text evidence="6">The sequence shown here is derived from an EMBL/GenBank/DDBJ whole genome shotgun (WGS) entry which is preliminary data.</text>
</comment>
<evidence type="ECO:0000313" key="7">
    <source>
        <dbReference type="Proteomes" id="UP000064243"/>
    </source>
</evidence>
<dbReference type="PANTHER" id="PTHR43285:SF2">
    <property type="entry name" value="ANTHRANILATE PHOSPHORIBOSYLTRANSFERASE"/>
    <property type="match status" value="1"/>
</dbReference>
<keyword evidence="2 6" id="KW-0808">Transferase</keyword>
<dbReference type="GO" id="GO:0000162">
    <property type="term" value="P:L-tryptophan biosynthetic process"/>
    <property type="evidence" value="ECO:0007669"/>
    <property type="project" value="UniProtKB-KW"/>
</dbReference>
<dbReference type="Gene3D" id="1.20.970.10">
    <property type="entry name" value="Transferase, Pyrimidine Nucleoside Phosphorylase, Chain C"/>
    <property type="match status" value="1"/>
</dbReference>
<evidence type="ECO:0000256" key="2">
    <source>
        <dbReference type="ARBA" id="ARBA00022679"/>
    </source>
</evidence>
<dbReference type="EMBL" id="LDUG01000018">
    <property type="protein sequence ID" value="KVW97003.1"/>
    <property type="molecule type" value="Genomic_DNA"/>
</dbReference>
<dbReference type="GO" id="GO:0005829">
    <property type="term" value="C:cytosol"/>
    <property type="evidence" value="ECO:0007669"/>
    <property type="project" value="TreeGrafter"/>
</dbReference>
<dbReference type="SUPFAM" id="SSF52418">
    <property type="entry name" value="Nucleoside phosphorylase/phosphoribosyltransferase catalytic domain"/>
    <property type="match status" value="1"/>
</dbReference>
<evidence type="ECO:0000256" key="3">
    <source>
        <dbReference type="ARBA" id="ARBA00022822"/>
    </source>
</evidence>
<protein>
    <submittedName>
        <fullName evidence="6">Anthranilate phosphoribosyltransferase</fullName>
    </submittedName>
</protein>
<dbReference type="Proteomes" id="UP000064243">
    <property type="component" value="Unassembled WGS sequence"/>
</dbReference>
<evidence type="ECO:0000313" key="6">
    <source>
        <dbReference type="EMBL" id="KVW97003.1"/>
    </source>
</evidence>
<dbReference type="AlphaFoldDB" id="A0A106BRF6"/>
<dbReference type="GO" id="GO:0004048">
    <property type="term" value="F:anthranilate phosphoribosyltransferase activity"/>
    <property type="evidence" value="ECO:0007669"/>
    <property type="project" value="InterPro"/>
</dbReference>
<dbReference type="InterPro" id="IPR036320">
    <property type="entry name" value="Glycosyl_Trfase_fam3_N_dom_sf"/>
</dbReference>
<reference evidence="6 7" key="1">
    <citation type="journal article" date="2015" name="Appl. Environ. Microbiol.">
        <title>Aerobic and Anaerobic Thiosulfate Oxidation by a Cold-Adapted, Subglacial Chemoautotroph.</title>
        <authorList>
            <person name="Harrold Z.R."/>
            <person name="Skidmore M.L."/>
            <person name="Hamilton T.L."/>
            <person name="Desch L."/>
            <person name="Amada K."/>
            <person name="van Gelder W."/>
            <person name="Glover K."/>
            <person name="Roden E.E."/>
            <person name="Boyd E.S."/>
        </authorList>
    </citation>
    <scope>NUCLEOTIDE SEQUENCE [LARGE SCALE GENOMIC DNA]</scope>
    <source>
        <strain evidence="6 7">RG</strain>
    </source>
</reference>
<keyword evidence="3" id="KW-0822">Tryptophan biosynthesis</keyword>
<dbReference type="InterPro" id="IPR005940">
    <property type="entry name" value="Anthranilate_Pribosyl_Tfrase"/>
</dbReference>
<evidence type="ECO:0000259" key="4">
    <source>
        <dbReference type="Pfam" id="PF00591"/>
    </source>
</evidence>
<dbReference type="Pfam" id="PF00591">
    <property type="entry name" value="Glycos_transf_3"/>
    <property type="match status" value="1"/>
</dbReference>
<sequence>MSTDTLPSDPKLLMRSIIQRIATGPDLSKDISRIEAHLGTKAIIDNVIDPIQIGIYFIALRMKRETMDENRGALDAVLETTQRVTAEVDEVVDIGDPYDGYTRCLPAAPFLGPLLAELGVHVVCHGLDKVGPKFGVTARHVLEAAGVPVDLSPSDAAARLADPAIGWTYVDQAKSNPGMHKLIPLRTQMIKRQVLTTVEVLSKPIAGKKLTHFVTGYVHKPYPPVYADLAREAGFDSACIVRGVEGGVIPSLRQTGKYFHYHDRGAEVEASVDPVALGISQPVRAVPLPGAVAAEAGEDEIVAAIDIKATAHAAAEAGILALKGDHGATYDSLVLAGSIILHHVGKATSVAEAATQIRAVLDSGRAVVRVR</sequence>
<dbReference type="PANTHER" id="PTHR43285">
    <property type="entry name" value="ANTHRANILATE PHOSPHORIBOSYLTRANSFERASE"/>
    <property type="match status" value="1"/>
</dbReference>
<proteinExistence type="predicted"/>
<evidence type="ECO:0000259" key="5">
    <source>
        <dbReference type="Pfam" id="PF02885"/>
    </source>
</evidence>
<feature type="domain" description="Glycosyl transferase family 3 N-terminal" evidence="5">
    <location>
        <begin position="16"/>
        <end position="80"/>
    </location>
</feature>
<accession>A0A106BRF6</accession>
<feature type="domain" description="Glycosyl transferase family 3" evidence="4">
    <location>
        <begin position="111"/>
        <end position="366"/>
    </location>
</feature>
<keyword evidence="1 6" id="KW-0328">Glycosyltransferase</keyword>
<dbReference type="InterPro" id="IPR000312">
    <property type="entry name" value="Glycosyl_Trfase_fam3"/>
</dbReference>
<dbReference type="RefSeq" id="WP_059753338.1">
    <property type="nucleotide sequence ID" value="NZ_LDUG01000018.1"/>
</dbReference>